<evidence type="ECO:0000313" key="3">
    <source>
        <dbReference type="Proteomes" id="UP000006852"/>
    </source>
</evidence>
<dbReference type="AlphaFoldDB" id="F2NVZ8"/>
<dbReference type="InterPro" id="IPR029057">
    <property type="entry name" value="PRTase-like"/>
</dbReference>
<dbReference type="InterPro" id="IPR009030">
    <property type="entry name" value="Growth_fac_rcpt_cys_sf"/>
</dbReference>
<dbReference type="OrthoDB" id="9779910at2"/>
<dbReference type="SUPFAM" id="SSF53271">
    <property type="entry name" value="PRTase-like"/>
    <property type="match status" value="1"/>
</dbReference>
<dbReference type="SUPFAM" id="SSF57184">
    <property type="entry name" value="Growth factor receptor domain"/>
    <property type="match status" value="1"/>
</dbReference>
<dbReference type="STRING" id="869209.Tresu_1835"/>
<protein>
    <submittedName>
        <fullName evidence="2">Phosphoribosyltransferase</fullName>
    </submittedName>
</protein>
<keyword evidence="3" id="KW-1185">Reference proteome</keyword>
<reference evidence="3" key="2">
    <citation type="submission" date="2011-04" db="EMBL/GenBank/DDBJ databases">
        <title>The complete genome of chromosome of Treponema succinifaciens DSM 2489.</title>
        <authorList>
            <person name="Lucas S."/>
            <person name="Copeland A."/>
            <person name="Lapidus A."/>
            <person name="Bruce D."/>
            <person name="Goodwin L."/>
            <person name="Pitluck S."/>
            <person name="Peters L."/>
            <person name="Kyrpides N."/>
            <person name="Mavromatis K."/>
            <person name="Ivanova N."/>
            <person name="Ovchinnikova G."/>
            <person name="Teshima H."/>
            <person name="Detter J.C."/>
            <person name="Tapia R."/>
            <person name="Han C."/>
            <person name="Land M."/>
            <person name="Hauser L."/>
            <person name="Markowitz V."/>
            <person name="Cheng J.-F."/>
            <person name="Hugenholtz P."/>
            <person name="Woyke T."/>
            <person name="Wu D."/>
            <person name="Gronow S."/>
            <person name="Wellnitz S."/>
            <person name="Brambilla E."/>
            <person name="Klenk H.-P."/>
            <person name="Eisen J.A."/>
        </authorList>
    </citation>
    <scope>NUCLEOTIDE SEQUENCE [LARGE SCALE GENOMIC DNA]</scope>
    <source>
        <strain evidence="3">ATCC 33096 / DSM 2489 / 6091</strain>
    </source>
</reference>
<dbReference type="RefSeq" id="WP_013702006.1">
    <property type="nucleotide sequence ID" value="NC_015385.1"/>
</dbReference>
<reference evidence="2 3" key="1">
    <citation type="journal article" date="2011" name="Stand. Genomic Sci.">
        <title>Complete genome sequence of Treponema succinifaciens type strain (6091).</title>
        <authorList>
            <person name="Han C."/>
            <person name="Gronow S."/>
            <person name="Teshima H."/>
            <person name="Lapidus A."/>
            <person name="Nolan M."/>
            <person name="Lucas S."/>
            <person name="Hammon N."/>
            <person name="Deshpande S."/>
            <person name="Cheng J.F."/>
            <person name="Zeytun A."/>
            <person name="Tapia R."/>
            <person name="Goodwin L."/>
            <person name="Pitluck S."/>
            <person name="Liolios K."/>
            <person name="Pagani I."/>
            <person name="Ivanova N."/>
            <person name="Mavromatis K."/>
            <person name="Mikhailova N."/>
            <person name="Huntemann M."/>
            <person name="Pati A."/>
            <person name="Chen A."/>
            <person name="Palaniappan K."/>
            <person name="Land M."/>
            <person name="Hauser L."/>
            <person name="Brambilla E.M."/>
            <person name="Rohde M."/>
            <person name="Goker M."/>
            <person name="Woyke T."/>
            <person name="Bristow J."/>
            <person name="Eisen J.A."/>
            <person name="Markowitz V."/>
            <person name="Hugenholtz P."/>
            <person name="Kyrpides N.C."/>
            <person name="Klenk H.P."/>
            <person name="Detter J.C."/>
        </authorList>
    </citation>
    <scope>NUCLEOTIDE SEQUENCE [LARGE SCALE GENOMIC DNA]</scope>
    <source>
        <strain evidence="3">ATCC 33096 / DSM 2489 / 6091</strain>
    </source>
</reference>
<evidence type="ECO:0000256" key="1">
    <source>
        <dbReference type="ARBA" id="ARBA00008007"/>
    </source>
</evidence>
<dbReference type="eggNOG" id="COG1040">
    <property type="taxonomic scope" value="Bacteria"/>
</dbReference>
<organism evidence="2 3">
    <name type="scientific">Treponema succinifaciens (strain ATCC 33096 / DSM 2489 / 6091)</name>
    <dbReference type="NCBI Taxonomy" id="869209"/>
    <lineage>
        <taxon>Bacteria</taxon>
        <taxon>Pseudomonadati</taxon>
        <taxon>Spirochaetota</taxon>
        <taxon>Spirochaetia</taxon>
        <taxon>Spirochaetales</taxon>
        <taxon>Treponemataceae</taxon>
        <taxon>Treponema</taxon>
    </lineage>
</organism>
<name>F2NVZ8_TRES6</name>
<sequence length="253" mass="29188">MAFRKFTIYDFKRFAMLVLNFMFGNGKCCVCGNSTFNGKICISCSKKLYDEAENSHCEKCRICGKSLISEEEICMSCREERILKNSDKVVPVFPYRLWAKTLLFEWKMQNQRNLSLLFAEICNSVIKKRISENIFIVPVPPRPGKIRSRGWDQIEELSEILKVKFGYKVLKLLERTEKNQQKKLDRKKRLSSKGKIYTESKLLKRLSSENSLPEQVLLIDDVLTTGVTVESCCEILKNAGISKVDVLSLFVVD</sequence>
<proteinExistence type="inferred from homology"/>
<keyword evidence="2" id="KW-0328">Glycosyltransferase</keyword>
<comment type="similarity">
    <text evidence="1">Belongs to the ComF/GntX family.</text>
</comment>
<dbReference type="InterPro" id="IPR051910">
    <property type="entry name" value="ComF/GntX_DNA_util-trans"/>
</dbReference>
<keyword evidence="2" id="KW-0808">Transferase</keyword>
<dbReference type="Proteomes" id="UP000006852">
    <property type="component" value="Chromosome"/>
</dbReference>
<accession>F2NVZ8</accession>
<dbReference type="CDD" id="cd06223">
    <property type="entry name" value="PRTases_typeI"/>
    <property type="match status" value="1"/>
</dbReference>
<dbReference type="KEGG" id="tsu:Tresu_1835"/>
<gene>
    <name evidence="2" type="ordered locus">Tresu_1835</name>
</gene>
<dbReference type="PANTHER" id="PTHR47505">
    <property type="entry name" value="DNA UTILIZATION PROTEIN YHGH"/>
    <property type="match status" value="1"/>
</dbReference>
<dbReference type="Gene3D" id="3.40.50.2020">
    <property type="match status" value="1"/>
</dbReference>
<dbReference type="GeneID" id="302998975"/>
<dbReference type="GO" id="GO:0016757">
    <property type="term" value="F:glycosyltransferase activity"/>
    <property type="evidence" value="ECO:0007669"/>
    <property type="project" value="UniProtKB-KW"/>
</dbReference>
<dbReference type="InterPro" id="IPR000836">
    <property type="entry name" value="PRTase_dom"/>
</dbReference>
<dbReference type="EMBL" id="CP002631">
    <property type="protein sequence ID" value="AEB14725.1"/>
    <property type="molecule type" value="Genomic_DNA"/>
</dbReference>
<dbReference type="HOGENOM" id="CLU_054549_0_0_12"/>
<evidence type="ECO:0000313" key="2">
    <source>
        <dbReference type="EMBL" id="AEB14725.1"/>
    </source>
</evidence>
<dbReference type="PANTHER" id="PTHR47505:SF1">
    <property type="entry name" value="DNA UTILIZATION PROTEIN YHGH"/>
    <property type="match status" value="1"/>
</dbReference>